<evidence type="ECO:0000313" key="1">
    <source>
        <dbReference type="EMBL" id="KAK5080062.1"/>
    </source>
</evidence>
<reference evidence="1 2" key="1">
    <citation type="submission" date="2023-08" db="EMBL/GenBank/DDBJ databases">
        <title>Black Yeasts Isolated from many extreme environments.</title>
        <authorList>
            <person name="Coleine C."/>
            <person name="Stajich J.E."/>
            <person name="Selbmann L."/>
        </authorList>
    </citation>
    <scope>NUCLEOTIDE SEQUENCE [LARGE SCALE GENOMIC DNA]</scope>
    <source>
        <strain evidence="1 2">CCFEE 5910</strain>
    </source>
</reference>
<comment type="caution">
    <text evidence="1">The sequence shown here is derived from an EMBL/GenBank/DDBJ whole genome shotgun (WGS) entry which is preliminary data.</text>
</comment>
<accession>A0AAN7PRY4</accession>
<sequence length="113" mass="12841">MDEAGLFYGEREECDDEDDLEITSLFDEVVDLEGKEILTRRSSPRLLEECIIVKRDIDILFPAHYEFLSSPEAVVDERASSLVGLYDLYESGLQPTIRCDASQDLLKHDTGIL</sequence>
<dbReference type="EMBL" id="JAVRRJ010000023">
    <property type="protein sequence ID" value="KAK5080062.1"/>
    <property type="molecule type" value="Genomic_DNA"/>
</dbReference>
<proteinExistence type="predicted"/>
<keyword evidence="2" id="KW-1185">Reference proteome</keyword>
<dbReference type="Proteomes" id="UP001309876">
    <property type="component" value="Unassembled WGS sequence"/>
</dbReference>
<gene>
    <name evidence="1" type="ORF">LTR05_008813</name>
</gene>
<name>A0AAN7PRY4_9EURO</name>
<dbReference type="AlphaFoldDB" id="A0AAN7PRY4"/>
<protein>
    <submittedName>
        <fullName evidence="1">Uncharacterized protein</fullName>
    </submittedName>
</protein>
<organism evidence="1 2">
    <name type="scientific">Lithohypha guttulata</name>
    <dbReference type="NCBI Taxonomy" id="1690604"/>
    <lineage>
        <taxon>Eukaryota</taxon>
        <taxon>Fungi</taxon>
        <taxon>Dikarya</taxon>
        <taxon>Ascomycota</taxon>
        <taxon>Pezizomycotina</taxon>
        <taxon>Eurotiomycetes</taxon>
        <taxon>Chaetothyriomycetidae</taxon>
        <taxon>Chaetothyriales</taxon>
        <taxon>Trichomeriaceae</taxon>
        <taxon>Lithohypha</taxon>
    </lineage>
</organism>
<evidence type="ECO:0000313" key="2">
    <source>
        <dbReference type="Proteomes" id="UP001309876"/>
    </source>
</evidence>